<reference evidence="1" key="2">
    <citation type="submission" date="2020-09" db="EMBL/GenBank/DDBJ databases">
        <authorList>
            <person name="Sun Q."/>
            <person name="Ohkuma M."/>
        </authorList>
    </citation>
    <scope>NUCLEOTIDE SEQUENCE</scope>
    <source>
        <strain evidence="1">JCM 4956</strain>
    </source>
</reference>
<sequence>MICTLCKTHVLRHGTLCSTCTTNTLGHLHRLPRMWAALETWLAPGTTGAAQYGGRVRHPEAPLPLDTEVLTLRAAGGITGVLEDWADAVRHTRGLPERPRVGSLAHRVTAAAGYLASQIHFIALWEQGPQLGREIGQLVDRARNAVQRDEAEEKGRPTFLGYCIAVDPSGVICGARIPAAIDRPVQCAWCLCPYPPETWLQLRHLQPGRREFTEEQVAA</sequence>
<reference evidence="1" key="1">
    <citation type="journal article" date="2014" name="Int. J. Syst. Evol. Microbiol.">
        <title>Complete genome sequence of Corynebacterium casei LMG S-19264T (=DSM 44701T), isolated from a smear-ripened cheese.</title>
        <authorList>
            <consortium name="US DOE Joint Genome Institute (JGI-PGF)"/>
            <person name="Walter F."/>
            <person name="Albersmeier A."/>
            <person name="Kalinowski J."/>
            <person name="Ruckert C."/>
        </authorList>
    </citation>
    <scope>NUCLEOTIDE SEQUENCE</scope>
    <source>
        <strain evidence="1">JCM 4956</strain>
    </source>
</reference>
<organism evidence="1 2">
    <name type="scientific">Streptomyces fructofermentans</name>
    <dbReference type="NCBI Taxonomy" id="152141"/>
    <lineage>
        <taxon>Bacteria</taxon>
        <taxon>Bacillati</taxon>
        <taxon>Actinomycetota</taxon>
        <taxon>Actinomycetes</taxon>
        <taxon>Kitasatosporales</taxon>
        <taxon>Streptomycetaceae</taxon>
        <taxon>Streptomyces</taxon>
    </lineage>
</organism>
<dbReference type="EMBL" id="BMWD01000057">
    <property type="protein sequence ID" value="GGX99142.1"/>
    <property type="molecule type" value="Genomic_DNA"/>
</dbReference>
<protein>
    <submittedName>
        <fullName evidence="1">Uncharacterized protein</fullName>
    </submittedName>
</protein>
<keyword evidence="2" id="KW-1185">Reference proteome</keyword>
<comment type="caution">
    <text evidence="1">The sequence shown here is derived from an EMBL/GenBank/DDBJ whole genome shotgun (WGS) entry which is preliminary data.</text>
</comment>
<evidence type="ECO:0000313" key="2">
    <source>
        <dbReference type="Proteomes" id="UP000645555"/>
    </source>
</evidence>
<gene>
    <name evidence="1" type="ORF">GCM10010515_76650</name>
</gene>
<proteinExistence type="predicted"/>
<name>A0A918NVC2_9ACTN</name>
<accession>A0A918NVC2</accession>
<dbReference type="Proteomes" id="UP000645555">
    <property type="component" value="Unassembled WGS sequence"/>
</dbReference>
<dbReference type="RefSeq" id="WP_190040276.1">
    <property type="nucleotide sequence ID" value="NZ_BMWD01000057.1"/>
</dbReference>
<dbReference type="AlphaFoldDB" id="A0A918NVC2"/>
<evidence type="ECO:0000313" key="1">
    <source>
        <dbReference type="EMBL" id="GGX99142.1"/>
    </source>
</evidence>